<sequence>MKDQDYRIFEAYITGDLESEEMEQHNKKLQEDNDYRESFELYKTLNEHLKSEFENTEDLEQFEKSVSSISSNYFERRKHPKFAWVKMTIAASIIIAIGLYFLFGEVSKPQYQEVAQIPTIHLSERGANVEVYLQAEKAFNQRQYAQAIELFDQILREDNQMHSIRLYQAIAYMETGQAENAKKLYDKIIQQKNAFSEEALWYAALNELNKEDYPACKSYLKKIKPSASRYEDATNLLNEL</sequence>
<dbReference type="SUPFAM" id="SSF48452">
    <property type="entry name" value="TPR-like"/>
    <property type="match status" value="1"/>
</dbReference>
<dbReference type="Gene3D" id="1.25.40.10">
    <property type="entry name" value="Tetratricopeptide repeat domain"/>
    <property type="match status" value="1"/>
</dbReference>
<dbReference type="AlphaFoldDB" id="A0A1X7JY30"/>
<dbReference type="Pfam" id="PF14559">
    <property type="entry name" value="TPR_19"/>
    <property type="match status" value="1"/>
</dbReference>
<dbReference type="OrthoDB" id="821231at2"/>
<evidence type="ECO:0000313" key="3">
    <source>
        <dbReference type="Proteomes" id="UP000193804"/>
    </source>
</evidence>
<keyword evidence="1" id="KW-0812">Transmembrane</keyword>
<feature type="transmembrane region" description="Helical" evidence="1">
    <location>
        <begin position="83"/>
        <end position="103"/>
    </location>
</feature>
<keyword evidence="3" id="KW-1185">Reference proteome</keyword>
<keyword evidence="1" id="KW-0472">Membrane</keyword>
<organism evidence="2 3">
    <name type="scientific">Marivirga sericea</name>
    <dbReference type="NCBI Taxonomy" id="1028"/>
    <lineage>
        <taxon>Bacteria</taxon>
        <taxon>Pseudomonadati</taxon>
        <taxon>Bacteroidota</taxon>
        <taxon>Cytophagia</taxon>
        <taxon>Cytophagales</taxon>
        <taxon>Marivirgaceae</taxon>
        <taxon>Marivirga</taxon>
    </lineage>
</organism>
<proteinExistence type="predicted"/>
<dbReference type="Proteomes" id="UP000193804">
    <property type="component" value="Unassembled WGS sequence"/>
</dbReference>
<protein>
    <submittedName>
        <fullName evidence="2">Tetratricopeptide repeat-containing protein</fullName>
    </submittedName>
</protein>
<gene>
    <name evidence="2" type="ORF">SAMN05661096_02063</name>
</gene>
<name>A0A1X7JY30_9BACT</name>
<evidence type="ECO:0000313" key="2">
    <source>
        <dbReference type="EMBL" id="SMG33041.1"/>
    </source>
</evidence>
<dbReference type="InterPro" id="IPR011990">
    <property type="entry name" value="TPR-like_helical_dom_sf"/>
</dbReference>
<reference evidence="3" key="1">
    <citation type="submission" date="2017-04" db="EMBL/GenBank/DDBJ databases">
        <authorList>
            <person name="Varghese N."/>
            <person name="Submissions S."/>
        </authorList>
    </citation>
    <scope>NUCLEOTIDE SEQUENCE [LARGE SCALE GENOMIC DNA]</scope>
    <source>
        <strain evidence="3">DSM 4125</strain>
    </source>
</reference>
<dbReference type="EMBL" id="FXAW01000004">
    <property type="protein sequence ID" value="SMG33041.1"/>
    <property type="molecule type" value="Genomic_DNA"/>
</dbReference>
<dbReference type="RefSeq" id="WP_085516980.1">
    <property type="nucleotide sequence ID" value="NZ_FXAW01000004.1"/>
</dbReference>
<evidence type="ECO:0000256" key="1">
    <source>
        <dbReference type="SAM" id="Phobius"/>
    </source>
</evidence>
<keyword evidence="1" id="KW-1133">Transmembrane helix</keyword>
<accession>A0A1X7JY30</accession>
<dbReference type="STRING" id="1028.SAMN05661096_02063"/>